<proteinExistence type="predicted"/>
<reference evidence="3 4" key="1">
    <citation type="submission" date="2016-10" db="EMBL/GenBank/DDBJ databases">
        <title>Draft genome sequences of four alkaliphilic bacteria belonging to the Anaerobacillus genus.</title>
        <authorList>
            <person name="Bassil N.M."/>
            <person name="Lloyd J.R."/>
        </authorList>
    </citation>
    <scope>NUCLEOTIDE SEQUENCE [LARGE SCALE GENOMIC DNA]</scope>
    <source>
        <strain evidence="3 4">DSM 15340</strain>
    </source>
</reference>
<keyword evidence="1" id="KW-0812">Transmembrane</keyword>
<keyword evidence="4" id="KW-1185">Reference proteome</keyword>
<keyword evidence="1" id="KW-1133">Transmembrane helix</keyword>
<organism evidence="3 4">
    <name type="scientific">Anaerobacillus arseniciselenatis</name>
    <dbReference type="NCBI Taxonomy" id="85682"/>
    <lineage>
        <taxon>Bacteria</taxon>
        <taxon>Bacillati</taxon>
        <taxon>Bacillota</taxon>
        <taxon>Bacilli</taxon>
        <taxon>Bacillales</taxon>
        <taxon>Bacillaceae</taxon>
        <taxon>Anaerobacillus</taxon>
    </lineage>
</organism>
<feature type="transmembrane region" description="Helical" evidence="1">
    <location>
        <begin position="54"/>
        <end position="83"/>
    </location>
</feature>
<dbReference type="EMBL" id="MLQQ01000001">
    <property type="protein sequence ID" value="OIJ15503.1"/>
    <property type="molecule type" value="Genomic_DNA"/>
</dbReference>
<evidence type="ECO:0000313" key="4">
    <source>
        <dbReference type="Proteomes" id="UP000180098"/>
    </source>
</evidence>
<dbReference type="AlphaFoldDB" id="A0A1S2LTP7"/>
<name>A0A1S2LTP7_9BACI</name>
<sequence length="88" mass="9231">MAEQRQTNRLAIIALTLGILAIFLPLMGLPLGLIGIILALIAKKDIETKNQAGRGFAVAGLICSSAGILIQLIIVIISFLSFFTAPVG</sequence>
<protein>
    <recommendedName>
        <fullName evidence="2">DUF4190 domain-containing protein</fullName>
    </recommendedName>
</protein>
<evidence type="ECO:0000313" key="3">
    <source>
        <dbReference type="EMBL" id="OIJ15503.1"/>
    </source>
</evidence>
<dbReference type="InterPro" id="IPR025241">
    <property type="entry name" value="DUF4190"/>
</dbReference>
<comment type="caution">
    <text evidence="3">The sequence shown here is derived from an EMBL/GenBank/DDBJ whole genome shotgun (WGS) entry which is preliminary data.</text>
</comment>
<gene>
    <name evidence="3" type="ORF">BKP35_00465</name>
</gene>
<dbReference type="Pfam" id="PF13828">
    <property type="entry name" value="DUF4190"/>
    <property type="match status" value="1"/>
</dbReference>
<accession>A0A1S2LTP7</accession>
<dbReference type="Proteomes" id="UP000180098">
    <property type="component" value="Unassembled WGS sequence"/>
</dbReference>
<evidence type="ECO:0000259" key="2">
    <source>
        <dbReference type="Pfam" id="PF13828"/>
    </source>
</evidence>
<evidence type="ECO:0000256" key="1">
    <source>
        <dbReference type="SAM" id="Phobius"/>
    </source>
</evidence>
<feature type="transmembrane region" description="Helical" evidence="1">
    <location>
        <begin position="12"/>
        <end position="42"/>
    </location>
</feature>
<feature type="domain" description="DUF4190" evidence="2">
    <location>
        <begin position="10"/>
        <end position="72"/>
    </location>
</feature>
<keyword evidence="1" id="KW-0472">Membrane</keyword>
<dbReference type="RefSeq" id="WP_071311428.1">
    <property type="nucleotide sequence ID" value="NZ_MLQQ01000001.1"/>
</dbReference>